<comment type="caution">
    <text evidence="3">The sequence shown here is derived from an EMBL/GenBank/DDBJ whole genome shotgun (WGS) entry which is preliminary data.</text>
</comment>
<dbReference type="EMBL" id="CAJOAZ010000875">
    <property type="protein sequence ID" value="CAF3727624.1"/>
    <property type="molecule type" value="Genomic_DNA"/>
</dbReference>
<organism evidence="3 4">
    <name type="scientific">Adineta steineri</name>
    <dbReference type="NCBI Taxonomy" id="433720"/>
    <lineage>
        <taxon>Eukaryota</taxon>
        <taxon>Metazoa</taxon>
        <taxon>Spiralia</taxon>
        <taxon>Gnathifera</taxon>
        <taxon>Rotifera</taxon>
        <taxon>Eurotatoria</taxon>
        <taxon>Bdelloidea</taxon>
        <taxon>Adinetida</taxon>
        <taxon>Adinetidae</taxon>
        <taxon>Adineta</taxon>
    </lineage>
</organism>
<protein>
    <submittedName>
        <fullName evidence="3">Uncharacterized protein</fullName>
    </submittedName>
</protein>
<dbReference type="EMBL" id="CAJNOG010000355">
    <property type="protein sequence ID" value="CAF1194760.1"/>
    <property type="molecule type" value="Genomic_DNA"/>
</dbReference>
<accession>A0A818WM99</accession>
<dbReference type="Proteomes" id="UP000663844">
    <property type="component" value="Unassembled WGS sequence"/>
</dbReference>
<evidence type="ECO:0000313" key="3">
    <source>
        <dbReference type="EMBL" id="CAF3727624.1"/>
    </source>
</evidence>
<evidence type="ECO:0000313" key="4">
    <source>
        <dbReference type="Proteomes" id="UP000663844"/>
    </source>
</evidence>
<evidence type="ECO:0000313" key="2">
    <source>
        <dbReference type="EMBL" id="CAF1194760.1"/>
    </source>
</evidence>
<reference evidence="3" key="1">
    <citation type="submission" date="2021-02" db="EMBL/GenBank/DDBJ databases">
        <authorList>
            <person name="Nowell W R."/>
        </authorList>
    </citation>
    <scope>NUCLEOTIDE SEQUENCE</scope>
</reference>
<sequence length="109" mass="12902">MTNINNEHEQMISVLNQLIDEREILSRENECLLIETMNEMRKERRLLFKSISNLTTKHNYDEQVHYTKQHLKEKYIFQYVFSIGMHQFRFGSVPILELVGTGIGACLVL</sequence>
<evidence type="ECO:0000256" key="1">
    <source>
        <dbReference type="SAM" id="Coils"/>
    </source>
</evidence>
<dbReference type="Proteomes" id="UP000663845">
    <property type="component" value="Unassembled WGS sequence"/>
</dbReference>
<dbReference type="AlphaFoldDB" id="A0A818WM99"/>
<proteinExistence type="predicted"/>
<name>A0A818WM99_9BILA</name>
<gene>
    <name evidence="2" type="ORF">JYZ213_LOCUS26552</name>
    <name evidence="3" type="ORF">OXD698_LOCUS14063</name>
</gene>
<keyword evidence="1" id="KW-0175">Coiled coil</keyword>
<feature type="coiled-coil region" evidence="1">
    <location>
        <begin position="1"/>
        <end position="35"/>
    </location>
</feature>